<reference evidence="2" key="1">
    <citation type="submission" date="2023-05" db="EMBL/GenBank/DDBJ databases">
        <title>Nepenthes gracilis genome sequencing.</title>
        <authorList>
            <person name="Fukushima K."/>
        </authorList>
    </citation>
    <scope>NUCLEOTIDE SEQUENCE</scope>
    <source>
        <strain evidence="2">SING2019-196</strain>
    </source>
</reference>
<accession>A0AAD3XKP7</accession>
<evidence type="ECO:0000256" key="1">
    <source>
        <dbReference type="SAM" id="MobiDB-lite"/>
    </source>
</evidence>
<proteinExistence type="predicted"/>
<dbReference type="AlphaFoldDB" id="A0AAD3XKP7"/>
<feature type="compositionally biased region" description="Polar residues" evidence="1">
    <location>
        <begin position="109"/>
        <end position="118"/>
    </location>
</feature>
<comment type="caution">
    <text evidence="2">The sequence shown here is derived from an EMBL/GenBank/DDBJ whole genome shotgun (WGS) entry which is preliminary data.</text>
</comment>
<dbReference type="Pfam" id="PF07795">
    <property type="entry name" value="DUF1635"/>
    <property type="match status" value="1"/>
</dbReference>
<gene>
    <name evidence="2" type="ORF">Nepgr_009731</name>
</gene>
<protein>
    <submittedName>
        <fullName evidence="2">Uncharacterized protein</fullName>
    </submittedName>
</protein>
<organism evidence="2 3">
    <name type="scientific">Nepenthes gracilis</name>
    <name type="common">Slender pitcher plant</name>
    <dbReference type="NCBI Taxonomy" id="150966"/>
    <lineage>
        <taxon>Eukaryota</taxon>
        <taxon>Viridiplantae</taxon>
        <taxon>Streptophyta</taxon>
        <taxon>Embryophyta</taxon>
        <taxon>Tracheophyta</taxon>
        <taxon>Spermatophyta</taxon>
        <taxon>Magnoliopsida</taxon>
        <taxon>eudicotyledons</taxon>
        <taxon>Gunneridae</taxon>
        <taxon>Pentapetalae</taxon>
        <taxon>Caryophyllales</taxon>
        <taxon>Nepenthaceae</taxon>
        <taxon>Nepenthes</taxon>
    </lineage>
</organism>
<sequence length="240" mass="26994">MEQCSPFGWFYYNEEEGVSELKQFVLQTRMELEATILSAQEEISRKEEEVVHHRDLLISIIKERDEAQSKCQKLLMENLTLQHQLQQRRQQRAADFSRITSSEDKNRVGDSNTSFSSSDTEESIISAPGNTEPINHTQKPFPSQLPPQITLNLAKGRPLPEKGKLLKAVMEAGPLLQTLLLAGPLPQWQHPPPRLDSIDIPPVIIPSSSVDGCLGTKRGIDNFEGYVSSSCCKYQRGISH</sequence>
<dbReference type="PANTHER" id="PTHR33431:SF2">
    <property type="entry name" value="CAMP-DEPENDENT PROTEIN KINASE CATALYTIC SUBUNIT-LIKE"/>
    <property type="match status" value="1"/>
</dbReference>
<dbReference type="EMBL" id="BSYO01000007">
    <property type="protein sequence ID" value="GMH07891.1"/>
    <property type="molecule type" value="Genomic_DNA"/>
</dbReference>
<name>A0AAD3XKP7_NEPGR</name>
<dbReference type="PANTHER" id="PTHR33431">
    <property type="entry name" value="ENABLED-LIKE PROTEIN (DUF1635)"/>
    <property type="match status" value="1"/>
</dbReference>
<keyword evidence="3" id="KW-1185">Reference proteome</keyword>
<feature type="region of interest" description="Disordered" evidence="1">
    <location>
        <begin position="92"/>
        <end position="125"/>
    </location>
</feature>
<dbReference type="Proteomes" id="UP001279734">
    <property type="component" value="Unassembled WGS sequence"/>
</dbReference>
<dbReference type="InterPro" id="IPR012862">
    <property type="entry name" value="DUF1635"/>
</dbReference>
<evidence type="ECO:0000313" key="3">
    <source>
        <dbReference type="Proteomes" id="UP001279734"/>
    </source>
</evidence>
<evidence type="ECO:0000313" key="2">
    <source>
        <dbReference type="EMBL" id="GMH07891.1"/>
    </source>
</evidence>